<evidence type="ECO:0000256" key="7">
    <source>
        <dbReference type="ARBA" id="ARBA00022490"/>
    </source>
</evidence>
<dbReference type="Gene3D" id="3.40.1280.10">
    <property type="match status" value="1"/>
</dbReference>
<dbReference type="InterPro" id="IPR002649">
    <property type="entry name" value="tRNA_m1G_MeTrfase_TrmD"/>
</dbReference>
<dbReference type="HAMAP" id="MF_00605">
    <property type="entry name" value="TrmD"/>
    <property type="match status" value="1"/>
</dbReference>
<comment type="similarity">
    <text evidence="3 15 16">Belongs to the RNA methyltransferase TrmD family.</text>
</comment>
<feature type="binding site" evidence="15">
    <location>
        <begin position="133"/>
        <end position="138"/>
    </location>
    <ligand>
        <name>S-adenosyl-L-methionine</name>
        <dbReference type="ChEBI" id="CHEBI:59789"/>
    </ligand>
</feature>
<dbReference type="Gene3D" id="1.10.1270.20">
    <property type="entry name" value="tRNA(m1g37)methyltransferase, domain 2"/>
    <property type="match status" value="1"/>
</dbReference>
<comment type="catalytic activity">
    <reaction evidence="14 15 16">
        <text>guanosine(37) in tRNA + S-adenosyl-L-methionine = N(1)-methylguanosine(37) in tRNA + S-adenosyl-L-homocysteine + H(+)</text>
        <dbReference type="Rhea" id="RHEA:36899"/>
        <dbReference type="Rhea" id="RHEA-COMP:10145"/>
        <dbReference type="Rhea" id="RHEA-COMP:10147"/>
        <dbReference type="ChEBI" id="CHEBI:15378"/>
        <dbReference type="ChEBI" id="CHEBI:57856"/>
        <dbReference type="ChEBI" id="CHEBI:59789"/>
        <dbReference type="ChEBI" id="CHEBI:73542"/>
        <dbReference type="ChEBI" id="CHEBI:74269"/>
        <dbReference type="EC" id="2.1.1.228"/>
    </reaction>
</comment>
<dbReference type="NCBIfam" id="TIGR00088">
    <property type="entry name" value="trmD"/>
    <property type="match status" value="1"/>
</dbReference>
<dbReference type="EC" id="2.1.1.228" evidence="5 15"/>
<feature type="binding site" evidence="15">
    <location>
        <position position="113"/>
    </location>
    <ligand>
        <name>S-adenosyl-L-methionine</name>
        <dbReference type="ChEBI" id="CHEBI:59789"/>
    </ligand>
</feature>
<evidence type="ECO:0000256" key="1">
    <source>
        <dbReference type="ARBA" id="ARBA00002634"/>
    </source>
</evidence>
<proteinExistence type="inferred from homology"/>
<evidence type="ECO:0000313" key="19">
    <source>
        <dbReference type="Proteomes" id="UP000094329"/>
    </source>
</evidence>
<evidence type="ECO:0000256" key="3">
    <source>
        <dbReference type="ARBA" id="ARBA00007630"/>
    </source>
</evidence>
<evidence type="ECO:0000256" key="10">
    <source>
        <dbReference type="ARBA" id="ARBA00022691"/>
    </source>
</evidence>
<evidence type="ECO:0000256" key="13">
    <source>
        <dbReference type="ARBA" id="ARBA00033392"/>
    </source>
</evidence>
<dbReference type="PANTHER" id="PTHR46417">
    <property type="entry name" value="TRNA (GUANINE-N(1)-)-METHYLTRANSFERASE"/>
    <property type="match status" value="1"/>
</dbReference>
<organism evidence="18 19">
    <name type="scientific">Piscirickettsia litoralis</name>
    <dbReference type="NCBI Taxonomy" id="1891921"/>
    <lineage>
        <taxon>Bacteria</taxon>
        <taxon>Pseudomonadati</taxon>
        <taxon>Pseudomonadota</taxon>
        <taxon>Gammaproteobacteria</taxon>
        <taxon>Thiotrichales</taxon>
        <taxon>Piscirickettsiaceae</taxon>
        <taxon>Piscirickettsia</taxon>
    </lineage>
</organism>
<dbReference type="RefSeq" id="WP_069311528.1">
    <property type="nucleotide sequence ID" value="NZ_MDTU01000001.1"/>
</dbReference>
<dbReference type="InterPro" id="IPR029028">
    <property type="entry name" value="Alpha/beta_knot_MTases"/>
</dbReference>
<keyword evidence="19" id="KW-1185">Reference proteome</keyword>
<evidence type="ECO:0000256" key="2">
    <source>
        <dbReference type="ARBA" id="ARBA00004496"/>
    </source>
</evidence>
<evidence type="ECO:0000256" key="5">
    <source>
        <dbReference type="ARBA" id="ARBA00012807"/>
    </source>
</evidence>
<evidence type="ECO:0000256" key="14">
    <source>
        <dbReference type="ARBA" id="ARBA00047783"/>
    </source>
</evidence>
<gene>
    <name evidence="15" type="primary">trmD</name>
    <name evidence="18" type="ORF">BGC07_00400</name>
</gene>
<comment type="subcellular location">
    <subcellularLocation>
        <location evidence="2 15 16">Cytoplasm</location>
    </subcellularLocation>
</comment>
<dbReference type="SUPFAM" id="SSF75217">
    <property type="entry name" value="alpha/beta knot"/>
    <property type="match status" value="1"/>
</dbReference>
<feature type="domain" description="tRNA methyltransferase TRMD/TRM10-type" evidence="17">
    <location>
        <begin position="1"/>
        <end position="225"/>
    </location>
</feature>
<comment type="function">
    <text evidence="1 15 16">Specifically methylates guanosine-37 in various tRNAs.</text>
</comment>
<accession>A0ABX2ZYQ2</accession>
<dbReference type="EMBL" id="MDTU01000001">
    <property type="protein sequence ID" value="ODN41726.1"/>
    <property type="molecule type" value="Genomic_DNA"/>
</dbReference>
<dbReference type="InterPro" id="IPR016009">
    <property type="entry name" value="tRNA_MeTrfase_TRMD/TRM10"/>
</dbReference>
<evidence type="ECO:0000256" key="11">
    <source>
        <dbReference type="ARBA" id="ARBA00022694"/>
    </source>
</evidence>
<name>A0ABX2ZYQ2_9GAMM</name>
<keyword evidence="10 15" id="KW-0949">S-adenosyl-L-methionine</keyword>
<dbReference type="NCBIfam" id="NF000648">
    <property type="entry name" value="PRK00026.1"/>
    <property type="match status" value="1"/>
</dbReference>
<keyword evidence="9 15" id="KW-0808">Transferase</keyword>
<evidence type="ECO:0000259" key="17">
    <source>
        <dbReference type="Pfam" id="PF01746"/>
    </source>
</evidence>
<evidence type="ECO:0000256" key="12">
    <source>
        <dbReference type="ARBA" id="ARBA00029736"/>
    </source>
</evidence>
<dbReference type="PIRSF" id="PIRSF000386">
    <property type="entry name" value="tRNA_mtase"/>
    <property type="match status" value="1"/>
</dbReference>
<evidence type="ECO:0000256" key="16">
    <source>
        <dbReference type="RuleBase" id="RU003464"/>
    </source>
</evidence>
<dbReference type="InterPro" id="IPR023148">
    <property type="entry name" value="tRNA_m1G_MeTrfase_C_sf"/>
</dbReference>
<protein>
    <recommendedName>
        <fullName evidence="6 15">tRNA (guanine-N(1)-)-methyltransferase</fullName>
        <ecNumber evidence="5 15">2.1.1.228</ecNumber>
    </recommendedName>
    <alternativeName>
        <fullName evidence="12 15">M1G-methyltransferase</fullName>
    </alternativeName>
    <alternativeName>
        <fullName evidence="13 15">tRNA [GM37] methyltransferase</fullName>
    </alternativeName>
</protein>
<comment type="caution">
    <text evidence="18">The sequence shown here is derived from an EMBL/GenBank/DDBJ whole genome shotgun (WGS) entry which is preliminary data.</text>
</comment>
<evidence type="ECO:0000313" key="18">
    <source>
        <dbReference type="EMBL" id="ODN41726.1"/>
    </source>
</evidence>
<dbReference type="PANTHER" id="PTHR46417:SF1">
    <property type="entry name" value="TRNA (GUANINE-N(1)-)-METHYLTRANSFERASE"/>
    <property type="match status" value="1"/>
</dbReference>
<sequence>MNICVVSLFAEMFQAVTQYGVTGRAVQQKAVQVSTVNPREFTHDVHRTVDDRPYGGGPGMLMKVQPLRDAIAAARKKTSAQARVVYLSPQGAPLTQSKVLELAKMPELILLAGRYEGIDERVIEADVDEEISLGDYVLSGGELPAMVLMDAIIRVLPGVLGDAESFEQDSFMAGLLDYPHYTRPESIDGRQVPEVLMSGHHEKIDCWRQQQALGRTYLRRPDLFKRLELTAKQQSLLDEYLAKAAQCGSASDLDKVSNS</sequence>
<reference evidence="18 19" key="1">
    <citation type="submission" date="2016-08" db="EMBL/GenBank/DDBJ databases">
        <title>Draft genome sequence of Candidatus Piscirickettsia litoralis, from seawater.</title>
        <authorList>
            <person name="Wan X."/>
            <person name="Lee A.J."/>
            <person name="Hou S."/>
            <person name="Donachie S.P."/>
        </authorList>
    </citation>
    <scope>NUCLEOTIDE SEQUENCE [LARGE SCALE GENOMIC DNA]</scope>
    <source>
        <strain evidence="18 19">Y2</strain>
    </source>
</reference>
<dbReference type="Pfam" id="PF01746">
    <property type="entry name" value="tRNA_m1G_MT"/>
    <property type="match status" value="1"/>
</dbReference>
<keyword evidence="11 15" id="KW-0819">tRNA processing</keyword>
<dbReference type="Proteomes" id="UP000094329">
    <property type="component" value="Unassembled WGS sequence"/>
</dbReference>
<keyword evidence="7 15" id="KW-0963">Cytoplasm</keyword>
<evidence type="ECO:0000256" key="4">
    <source>
        <dbReference type="ARBA" id="ARBA00011738"/>
    </source>
</evidence>
<keyword evidence="8 15" id="KW-0489">Methyltransferase</keyword>
<dbReference type="CDD" id="cd18080">
    <property type="entry name" value="TrmD-like"/>
    <property type="match status" value="1"/>
</dbReference>
<evidence type="ECO:0000256" key="15">
    <source>
        <dbReference type="HAMAP-Rule" id="MF_00605"/>
    </source>
</evidence>
<dbReference type="InterPro" id="IPR029026">
    <property type="entry name" value="tRNA_m1G_MTases_N"/>
</dbReference>
<evidence type="ECO:0000256" key="8">
    <source>
        <dbReference type="ARBA" id="ARBA00022603"/>
    </source>
</evidence>
<comment type="subunit">
    <text evidence="4 15 16">Homodimer.</text>
</comment>
<evidence type="ECO:0000256" key="6">
    <source>
        <dbReference type="ARBA" id="ARBA00014679"/>
    </source>
</evidence>
<evidence type="ECO:0000256" key="9">
    <source>
        <dbReference type="ARBA" id="ARBA00022679"/>
    </source>
</evidence>